<dbReference type="PANTHER" id="PTHR42718:SF46">
    <property type="entry name" value="BLR6921 PROTEIN"/>
    <property type="match status" value="1"/>
</dbReference>
<evidence type="ECO:0000256" key="9">
    <source>
        <dbReference type="SAM" id="Phobius"/>
    </source>
</evidence>
<feature type="transmembrane region" description="Helical" evidence="9">
    <location>
        <begin position="254"/>
        <end position="271"/>
    </location>
</feature>
<feature type="transmembrane region" description="Helical" evidence="9">
    <location>
        <begin position="67"/>
        <end position="90"/>
    </location>
</feature>
<dbReference type="InterPro" id="IPR020846">
    <property type="entry name" value="MFS_dom"/>
</dbReference>
<gene>
    <name evidence="11" type="ORF">ACFPRH_34200</name>
</gene>
<keyword evidence="5 9" id="KW-1133">Transmembrane helix</keyword>
<dbReference type="EMBL" id="JBHSKP010000042">
    <property type="protein sequence ID" value="MFC5156779.1"/>
    <property type="molecule type" value="Genomic_DNA"/>
</dbReference>
<organism evidence="11 12">
    <name type="scientific">Streptomyces amakusaensis</name>
    <dbReference type="NCBI Taxonomy" id="67271"/>
    <lineage>
        <taxon>Bacteria</taxon>
        <taxon>Bacillati</taxon>
        <taxon>Actinomycetota</taxon>
        <taxon>Actinomycetes</taxon>
        <taxon>Kitasatosporales</taxon>
        <taxon>Streptomycetaceae</taxon>
        <taxon>Streptomyces</taxon>
    </lineage>
</organism>
<feature type="transmembrane region" description="Helical" evidence="9">
    <location>
        <begin position="189"/>
        <end position="210"/>
    </location>
</feature>
<comment type="subcellular location">
    <subcellularLocation>
        <location evidence="1">Cell membrane</location>
        <topology evidence="1">Multi-pass membrane protein</topology>
    </subcellularLocation>
</comment>
<evidence type="ECO:0000256" key="2">
    <source>
        <dbReference type="ARBA" id="ARBA00022448"/>
    </source>
</evidence>
<feature type="transmembrane region" description="Helical" evidence="9">
    <location>
        <begin position="327"/>
        <end position="348"/>
    </location>
</feature>
<feature type="transmembrane region" description="Helical" evidence="9">
    <location>
        <begin position="291"/>
        <end position="315"/>
    </location>
</feature>
<reference evidence="12" key="1">
    <citation type="journal article" date="2019" name="Int. J. Syst. Evol. Microbiol.">
        <title>The Global Catalogue of Microorganisms (GCM) 10K type strain sequencing project: providing services to taxonomists for standard genome sequencing and annotation.</title>
        <authorList>
            <consortium name="The Broad Institute Genomics Platform"/>
            <consortium name="The Broad Institute Genome Sequencing Center for Infectious Disease"/>
            <person name="Wu L."/>
            <person name="Ma J."/>
        </authorList>
    </citation>
    <scope>NUCLEOTIDE SEQUENCE [LARGE SCALE GENOMIC DNA]</scope>
    <source>
        <strain evidence="12">PCU 266</strain>
    </source>
</reference>
<keyword evidence="2" id="KW-0813">Transport</keyword>
<evidence type="ECO:0000256" key="3">
    <source>
        <dbReference type="ARBA" id="ARBA00022475"/>
    </source>
</evidence>
<feature type="transmembrane region" description="Helical" evidence="9">
    <location>
        <begin position="466"/>
        <end position="485"/>
    </location>
</feature>
<keyword evidence="7" id="KW-0046">Antibiotic resistance</keyword>
<evidence type="ECO:0000313" key="12">
    <source>
        <dbReference type="Proteomes" id="UP001596160"/>
    </source>
</evidence>
<evidence type="ECO:0000256" key="5">
    <source>
        <dbReference type="ARBA" id="ARBA00022989"/>
    </source>
</evidence>
<comment type="caution">
    <text evidence="11">The sequence shown here is derived from an EMBL/GenBank/DDBJ whole genome shotgun (WGS) entry which is preliminary data.</text>
</comment>
<evidence type="ECO:0000256" key="7">
    <source>
        <dbReference type="ARBA" id="ARBA00023251"/>
    </source>
</evidence>
<dbReference type="RefSeq" id="WP_344486247.1">
    <property type="nucleotide sequence ID" value="NZ_BAAASB010000035.1"/>
</dbReference>
<feature type="transmembrane region" description="Helical" evidence="9">
    <location>
        <begin position="222"/>
        <end position="242"/>
    </location>
</feature>
<feature type="domain" description="Major facilitator superfamily (MFS) profile" evidence="10">
    <location>
        <begin position="36"/>
        <end position="489"/>
    </location>
</feature>
<evidence type="ECO:0000259" key="10">
    <source>
        <dbReference type="PROSITE" id="PS50850"/>
    </source>
</evidence>
<feature type="region of interest" description="Disordered" evidence="8">
    <location>
        <begin position="1"/>
        <end position="28"/>
    </location>
</feature>
<dbReference type="PANTHER" id="PTHR42718">
    <property type="entry name" value="MAJOR FACILITATOR SUPERFAMILY MULTIDRUG TRANSPORTER MFSC"/>
    <property type="match status" value="1"/>
</dbReference>
<keyword evidence="4 9" id="KW-0812">Transmembrane</keyword>
<evidence type="ECO:0000313" key="11">
    <source>
        <dbReference type="EMBL" id="MFC5156779.1"/>
    </source>
</evidence>
<proteinExistence type="predicted"/>
<keyword evidence="3" id="KW-1003">Cell membrane</keyword>
<feature type="transmembrane region" description="Helical" evidence="9">
    <location>
        <begin position="165"/>
        <end position="183"/>
    </location>
</feature>
<feature type="transmembrane region" description="Helical" evidence="9">
    <location>
        <begin position="102"/>
        <end position="122"/>
    </location>
</feature>
<accession>A0ABW0AW46</accession>
<dbReference type="Gene3D" id="1.20.1720.10">
    <property type="entry name" value="Multidrug resistance protein D"/>
    <property type="match status" value="2"/>
</dbReference>
<feature type="transmembrane region" description="Helical" evidence="9">
    <location>
        <begin position="134"/>
        <end position="153"/>
    </location>
</feature>
<dbReference type="CDD" id="cd17321">
    <property type="entry name" value="MFS_MMR_MDR_like"/>
    <property type="match status" value="1"/>
</dbReference>
<evidence type="ECO:0000256" key="1">
    <source>
        <dbReference type="ARBA" id="ARBA00004651"/>
    </source>
</evidence>
<sequence>MGDSGGLSPTRDTAPGPLPGTTGAGGRGPSARTGLVLAAVCLSQLIVALDISVVNVALPAISRDLGFSAGSLAWVVNAYTLVFGGLLLLGGRLADLFGHRRTMIAGLLLFGIASLLGGFAQTPGQLIAARAGQGLAGAVLAPIGLTVIMVTFAEGPARTKAVGTWATVAGSGSALGVLAGGLLTDLLGWRWVMLINVPLIAVALPIAMAAVRDRPSHERPRLDILGAVLGTASMTALVYGVLSTDRHPWGSARTLSVLGLAVLLGLAFTLWERRSSAPLVRLGILRSRTVWLSNVNSLLVGAAMVSGFYLASLYLQDVLRYSPLEAGFAFLPFCFGAIGGSVAGMRLVKTVDRRLLIVGGLLLLAAGMAWFSLADASSTLIGGFFGPSLVASVGMGLSMVTNTYMGTSGVAHHEAGLASGLLNAGRQCGGSIGLAVLATVAAAATRAAEGTGAGAREALAAGYGRAFLVTAALALAAAALTSVALPRLRATAAQEA</sequence>
<dbReference type="SUPFAM" id="SSF103473">
    <property type="entry name" value="MFS general substrate transporter"/>
    <property type="match status" value="1"/>
</dbReference>
<dbReference type="Proteomes" id="UP001596160">
    <property type="component" value="Unassembled WGS sequence"/>
</dbReference>
<dbReference type="InterPro" id="IPR011701">
    <property type="entry name" value="MFS"/>
</dbReference>
<evidence type="ECO:0000256" key="4">
    <source>
        <dbReference type="ARBA" id="ARBA00022692"/>
    </source>
</evidence>
<evidence type="ECO:0000256" key="8">
    <source>
        <dbReference type="SAM" id="MobiDB-lite"/>
    </source>
</evidence>
<keyword evidence="6 9" id="KW-0472">Membrane</keyword>
<evidence type="ECO:0000256" key="6">
    <source>
        <dbReference type="ARBA" id="ARBA00023136"/>
    </source>
</evidence>
<dbReference type="Pfam" id="PF07690">
    <property type="entry name" value="MFS_1"/>
    <property type="match status" value="1"/>
</dbReference>
<feature type="transmembrane region" description="Helical" evidence="9">
    <location>
        <begin position="355"/>
        <end position="373"/>
    </location>
</feature>
<feature type="transmembrane region" description="Helical" evidence="9">
    <location>
        <begin position="35"/>
        <end position="61"/>
    </location>
</feature>
<feature type="transmembrane region" description="Helical" evidence="9">
    <location>
        <begin position="379"/>
        <end position="400"/>
    </location>
</feature>
<dbReference type="InterPro" id="IPR036259">
    <property type="entry name" value="MFS_trans_sf"/>
</dbReference>
<protein>
    <submittedName>
        <fullName evidence="11">MFS transporter</fullName>
    </submittedName>
</protein>
<name>A0ABW0AW46_9ACTN</name>
<keyword evidence="12" id="KW-1185">Reference proteome</keyword>
<dbReference type="PROSITE" id="PS50850">
    <property type="entry name" value="MFS"/>
    <property type="match status" value="1"/>
</dbReference>